<proteinExistence type="predicted"/>
<comment type="caution">
    <text evidence="3">The sequence shown here is derived from an EMBL/GenBank/DDBJ whole genome shotgun (WGS) entry which is preliminary data.</text>
</comment>
<gene>
    <name evidence="3" type="ORF">D9Q98_004437</name>
</gene>
<feature type="signal peptide" evidence="1">
    <location>
        <begin position="1"/>
        <end position="20"/>
    </location>
</feature>
<dbReference type="InterPro" id="IPR010895">
    <property type="entry name" value="CHRD"/>
</dbReference>
<evidence type="ECO:0000256" key="1">
    <source>
        <dbReference type="SAM" id="SignalP"/>
    </source>
</evidence>
<keyword evidence="4" id="KW-1185">Reference proteome</keyword>
<organism evidence="3 4">
    <name type="scientific">Chlorella vulgaris</name>
    <name type="common">Green alga</name>
    <dbReference type="NCBI Taxonomy" id="3077"/>
    <lineage>
        <taxon>Eukaryota</taxon>
        <taxon>Viridiplantae</taxon>
        <taxon>Chlorophyta</taxon>
        <taxon>core chlorophytes</taxon>
        <taxon>Trebouxiophyceae</taxon>
        <taxon>Chlorellales</taxon>
        <taxon>Chlorellaceae</taxon>
        <taxon>Chlorella clade</taxon>
        <taxon>Chlorella</taxon>
    </lineage>
</organism>
<dbReference type="AlphaFoldDB" id="A0A9D4TPM8"/>
<dbReference type="Pfam" id="PF07452">
    <property type="entry name" value="CHRD"/>
    <property type="match status" value="2"/>
</dbReference>
<dbReference type="SMART" id="SM00754">
    <property type="entry name" value="CHRD"/>
    <property type="match status" value="2"/>
</dbReference>
<evidence type="ECO:0000259" key="2">
    <source>
        <dbReference type="SMART" id="SM00754"/>
    </source>
</evidence>
<feature type="domain" description="CHRD" evidence="2">
    <location>
        <begin position="162"/>
        <end position="301"/>
    </location>
</feature>
<dbReference type="Proteomes" id="UP001055712">
    <property type="component" value="Unassembled WGS sequence"/>
</dbReference>
<dbReference type="OrthoDB" id="515473at2759"/>
<sequence length="359" mass="37439">MGHRALVLCSLLSLAAGCSAQKWMAVANAANEVPPLTDADVGGAVATFNMWATEEGMLEYSLNVTDIVDLTMSHIHVGNATTENGAIIVQLVPEDIQLPLLSPTVSGAFSIPRAAIDASSLTGMTLPEFLDAADSQGLYIVLHPRNYPDGAIRGQIMPAPSVDFMADLTGENQVPDAVDVPSTAAFKMTADGEEFSWELTISDIANLTMAHIHVGNDTTNGPVAVILVPVNGTMTDGSLPMLETPESGSMTYSGTFTTADLQDLTPDEFRADLRFESGMNFYVNLHSTEYPAGVIRGQLTWMNDMAMAPAEAPMAAEAQGGDIAAAIEAPAGAPGSSATTASFNAAVMLAAAVMAALML</sequence>
<protein>
    <recommendedName>
        <fullName evidence="2">CHRD domain-containing protein</fullName>
    </recommendedName>
</protein>
<reference evidence="3" key="1">
    <citation type="journal article" date="2019" name="Plant J.">
        <title>Chlorella vulgaris genome assembly and annotation reveals the molecular basis for metabolic acclimation to high light conditions.</title>
        <authorList>
            <person name="Cecchin M."/>
            <person name="Marcolungo L."/>
            <person name="Rossato M."/>
            <person name="Girolomoni L."/>
            <person name="Cosentino E."/>
            <person name="Cuine S."/>
            <person name="Li-Beisson Y."/>
            <person name="Delledonne M."/>
            <person name="Ballottari M."/>
        </authorList>
    </citation>
    <scope>NUCLEOTIDE SEQUENCE</scope>
    <source>
        <strain evidence="3">211/11P</strain>
    </source>
</reference>
<feature type="domain" description="CHRD" evidence="2">
    <location>
        <begin position="21"/>
        <end position="158"/>
    </location>
</feature>
<evidence type="ECO:0000313" key="3">
    <source>
        <dbReference type="EMBL" id="KAI3431383.1"/>
    </source>
</evidence>
<accession>A0A9D4TPM8</accession>
<feature type="chain" id="PRO_5038867800" description="CHRD domain-containing protein" evidence="1">
    <location>
        <begin position="21"/>
        <end position="359"/>
    </location>
</feature>
<name>A0A9D4TPM8_CHLVU</name>
<keyword evidence="1" id="KW-0732">Signal</keyword>
<evidence type="ECO:0000313" key="4">
    <source>
        <dbReference type="Proteomes" id="UP001055712"/>
    </source>
</evidence>
<dbReference type="EMBL" id="SIDB01000006">
    <property type="protein sequence ID" value="KAI3431383.1"/>
    <property type="molecule type" value="Genomic_DNA"/>
</dbReference>
<reference evidence="3" key="2">
    <citation type="submission" date="2020-11" db="EMBL/GenBank/DDBJ databases">
        <authorList>
            <person name="Cecchin M."/>
            <person name="Marcolungo L."/>
            <person name="Rossato M."/>
            <person name="Girolomoni L."/>
            <person name="Cosentino E."/>
            <person name="Cuine S."/>
            <person name="Li-Beisson Y."/>
            <person name="Delledonne M."/>
            <person name="Ballottari M."/>
        </authorList>
    </citation>
    <scope>NUCLEOTIDE SEQUENCE</scope>
    <source>
        <strain evidence="3">211/11P</strain>
        <tissue evidence="3">Whole cell</tissue>
    </source>
</reference>
<dbReference type="PROSITE" id="PS51257">
    <property type="entry name" value="PROKAR_LIPOPROTEIN"/>
    <property type="match status" value="1"/>
</dbReference>